<reference evidence="1" key="1">
    <citation type="submission" date="2023-04" db="EMBL/GenBank/DDBJ databases">
        <title>Draft Genome sequencing of Naganishia species isolated from polar environments using Oxford Nanopore Technology.</title>
        <authorList>
            <person name="Leo P."/>
            <person name="Venkateswaran K."/>
        </authorList>
    </citation>
    <scope>NUCLEOTIDE SEQUENCE</scope>
    <source>
        <strain evidence="1">MNA-CCFEE 5425</strain>
    </source>
</reference>
<evidence type="ECO:0000313" key="1">
    <source>
        <dbReference type="EMBL" id="KAJ9115506.1"/>
    </source>
</evidence>
<organism evidence="1 2">
    <name type="scientific">Naganishia vaughanmartiniae</name>
    <dbReference type="NCBI Taxonomy" id="1424756"/>
    <lineage>
        <taxon>Eukaryota</taxon>
        <taxon>Fungi</taxon>
        <taxon>Dikarya</taxon>
        <taxon>Basidiomycota</taxon>
        <taxon>Agaricomycotina</taxon>
        <taxon>Tremellomycetes</taxon>
        <taxon>Filobasidiales</taxon>
        <taxon>Filobasidiaceae</taxon>
        <taxon>Naganishia</taxon>
    </lineage>
</organism>
<name>A0ACC2WVQ5_9TREE</name>
<dbReference type="Proteomes" id="UP001243375">
    <property type="component" value="Unassembled WGS sequence"/>
</dbReference>
<protein>
    <submittedName>
        <fullName evidence="1">Uncharacterized protein</fullName>
    </submittedName>
</protein>
<accession>A0ACC2WVQ5</accession>
<keyword evidence="2" id="KW-1185">Reference proteome</keyword>
<comment type="caution">
    <text evidence="1">The sequence shown here is derived from an EMBL/GenBank/DDBJ whole genome shotgun (WGS) entry which is preliminary data.</text>
</comment>
<evidence type="ECO:0000313" key="2">
    <source>
        <dbReference type="Proteomes" id="UP001243375"/>
    </source>
</evidence>
<gene>
    <name evidence="1" type="ORF">QFC22_005264</name>
</gene>
<proteinExistence type="predicted"/>
<dbReference type="EMBL" id="JASBWU010000016">
    <property type="protein sequence ID" value="KAJ9115506.1"/>
    <property type="molecule type" value="Genomic_DNA"/>
</dbReference>
<sequence>MDTPGSTSQPSYLEAMPKVISSPPSEHSAPIDQEASSNGDGGTSNPPAKAWTSSSSPGIAAVSRRRNLRRQFLTLFLASLGVLQAVKAIGVLLRARKSSQSARRILVAFLHSLYKLDPTNVKSSVFFSVFPVLYRYLTIRSLRVSGKVYLEDYKIHRDARDDERPISLPSSIASNTFLTNAMPILVLGPLANLLPTNIITQLNLYVICAAGMACARVLNGRVESGLTMWQNKVDEEEHRMKNARGEKKPYVPYYMNKTTAKDSSLNKHFAFLDPSISTSASTARVNRSVSSASLVVAKTLWKAVSNGGGWWLFPLTQGLLLDTAVFESDCFPASYKNVIVSRSKRYLPSASSLSLPDTSSLKSSLPSPAGLITMLPLFTLSPFPHPEFPLSSDSITMPSLFSSHVLESQYSPFLPIMQLAHPAHTRAICATLHPLQPSCSGNFLASVKESMGSAFALVGGYSAIMTLLKFKKVKQDPRGALVRWLISSVRGAGFVTLAISNAWAWVCVFQRFLSPNTLQRGRFGLGGMLAGLWVFLVPAARRLELGLYSVRLSMLTLWKIGLKKGWWKARRRLSFAPFAIGLAILVHLKRRRLAPMESWVGKGVTWLDSDYDTLAETEPTLERKPEVKS</sequence>